<dbReference type="PROSITE" id="PS50089">
    <property type="entry name" value="ZF_RING_2"/>
    <property type="match status" value="1"/>
</dbReference>
<dbReference type="AlphaFoldDB" id="A0AAD4QF97"/>
<organism evidence="7 8">
    <name type="scientific">Lactarius akahatsu</name>
    <dbReference type="NCBI Taxonomy" id="416441"/>
    <lineage>
        <taxon>Eukaryota</taxon>
        <taxon>Fungi</taxon>
        <taxon>Dikarya</taxon>
        <taxon>Basidiomycota</taxon>
        <taxon>Agaricomycotina</taxon>
        <taxon>Agaricomycetes</taxon>
        <taxon>Russulales</taxon>
        <taxon>Russulaceae</taxon>
        <taxon>Lactarius</taxon>
    </lineage>
</organism>
<dbReference type="SMART" id="SM00184">
    <property type="entry name" value="RING"/>
    <property type="match status" value="1"/>
</dbReference>
<evidence type="ECO:0000313" key="7">
    <source>
        <dbReference type="EMBL" id="KAH8995007.1"/>
    </source>
</evidence>
<dbReference type="PROSITE" id="PS00518">
    <property type="entry name" value="ZF_RING_1"/>
    <property type="match status" value="1"/>
</dbReference>
<protein>
    <recommendedName>
        <fullName evidence="6">RING-type domain-containing protein</fullName>
    </recommendedName>
</protein>
<keyword evidence="2 4" id="KW-0863">Zinc-finger</keyword>
<evidence type="ECO:0000256" key="2">
    <source>
        <dbReference type="ARBA" id="ARBA00022771"/>
    </source>
</evidence>
<dbReference type="PANTHER" id="PTHR47094:SF1">
    <property type="entry name" value="RING-TYPE E3 UBIQUITIN TRANSFERASE"/>
    <property type="match status" value="1"/>
</dbReference>
<evidence type="ECO:0000256" key="1">
    <source>
        <dbReference type="ARBA" id="ARBA00022723"/>
    </source>
</evidence>
<proteinExistence type="predicted"/>
<evidence type="ECO:0000259" key="6">
    <source>
        <dbReference type="PROSITE" id="PS50089"/>
    </source>
</evidence>
<dbReference type="GO" id="GO:0008270">
    <property type="term" value="F:zinc ion binding"/>
    <property type="evidence" value="ECO:0007669"/>
    <property type="project" value="UniProtKB-KW"/>
</dbReference>
<dbReference type="GO" id="GO:0032183">
    <property type="term" value="F:SUMO binding"/>
    <property type="evidence" value="ECO:0007669"/>
    <property type="project" value="TreeGrafter"/>
</dbReference>
<evidence type="ECO:0000256" key="4">
    <source>
        <dbReference type="PROSITE-ProRule" id="PRU00175"/>
    </source>
</evidence>
<dbReference type="GO" id="GO:0061630">
    <property type="term" value="F:ubiquitin protein ligase activity"/>
    <property type="evidence" value="ECO:0007669"/>
    <property type="project" value="InterPro"/>
</dbReference>
<dbReference type="GO" id="GO:0140082">
    <property type="term" value="F:SUMO-ubiquitin ligase activity"/>
    <property type="evidence" value="ECO:0007669"/>
    <property type="project" value="TreeGrafter"/>
</dbReference>
<dbReference type="Gene3D" id="3.30.40.10">
    <property type="entry name" value="Zinc/RING finger domain, C3HC4 (zinc finger)"/>
    <property type="match status" value="1"/>
</dbReference>
<dbReference type="Proteomes" id="UP001201163">
    <property type="component" value="Unassembled WGS sequence"/>
</dbReference>
<feature type="compositionally biased region" description="Pro residues" evidence="5">
    <location>
        <begin position="139"/>
        <end position="153"/>
    </location>
</feature>
<keyword evidence="8" id="KW-1185">Reference proteome</keyword>
<reference evidence="7" key="1">
    <citation type="submission" date="2022-01" db="EMBL/GenBank/DDBJ databases">
        <title>Comparative genomics reveals a dynamic genome evolution in the ectomycorrhizal milk-cap (Lactarius) mushrooms.</title>
        <authorList>
            <consortium name="DOE Joint Genome Institute"/>
            <person name="Lebreton A."/>
            <person name="Tang N."/>
            <person name="Kuo A."/>
            <person name="LaButti K."/>
            <person name="Drula E."/>
            <person name="Barry K."/>
            <person name="Clum A."/>
            <person name="Lipzen A."/>
            <person name="Mousain D."/>
            <person name="Ng V."/>
            <person name="Wang R."/>
            <person name="Wang X."/>
            <person name="Dai Y."/>
            <person name="Henrissat B."/>
            <person name="Grigoriev I.V."/>
            <person name="Guerin-Laguette A."/>
            <person name="Yu F."/>
            <person name="Martin F.M."/>
        </authorList>
    </citation>
    <scope>NUCLEOTIDE SEQUENCE</scope>
    <source>
        <strain evidence="7">QP</strain>
    </source>
</reference>
<name>A0AAD4QF97_9AGAM</name>
<dbReference type="InterPro" id="IPR017907">
    <property type="entry name" value="Znf_RING_CS"/>
</dbReference>
<dbReference type="InterPro" id="IPR049627">
    <property type="entry name" value="SLX8"/>
</dbReference>
<dbReference type="PANTHER" id="PTHR47094">
    <property type="entry name" value="ELFLESS, ISOFORM B"/>
    <property type="match status" value="1"/>
</dbReference>
<dbReference type="InterPro" id="IPR001841">
    <property type="entry name" value="Znf_RING"/>
</dbReference>
<accession>A0AAD4QF97</accession>
<feature type="region of interest" description="Disordered" evidence="5">
    <location>
        <begin position="1"/>
        <end position="184"/>
    </location>
</feature>
<feature type="compositionally biased region" description="Low complexity" evidence="5">
    <location>
        <begin position="154"/>
        <end position="163"/>
    </location>
</feature>
<keyword evidence="1" id="KW-0479">Metal-binding</keyword>
<gene>
    <name evidence="7" type="ORF">EDB92DRAFT_1848667</name>
</gene>
<feature type="domain" description="RING-type" evidence="6">
    <location>
        <begin position="197"/>
        <end position="245"/>
    </location>
</feature>
<dbReference type="GO" id="GO:0006511">
    <property type="term" value="P:ubiquitin-dependent protein catabolic process"/>
    <property type="evidence" value="ECO:0007669"/>
    <property type="project" value="TreeGrafter"/>
</dbReference>
<dbReference type="InterPro" id="IPR018957">
    <property type="entry name" value="Znf_C3HC4_RING-type"/>
</dbReference>
<evidence type="ECO:0000256" key="5">
    <source>
        <dbReference type="SAM" id="MobiDB-lite"/>
    </source>
</evidence>
<keyword evidence="3" id="KW-0862">Zinc</keyword>
<dbReference type="InterPro" id="IPR013083">
    <property type="entry name" value="Znf_RING/FYVE/PHD"/>
</dbReference>
<feature type="compositionally biased region" description="Basic and acidic residues" evidence="5">
    <location>
        <begin position="51"/>
        <end position="64"/>
    </location>
</feature>
<dbReference type="GO" id="GO:0033768">
    <property type="term" value="C:SUMO-targeted ubiquitin ligase complex"/>
    <property type="evidence" value="ECO:0007669"/>
    <property type="project" value="TreeGrafter"/>
</dbReference>
<dbReference type="SUPFAM" id="SSF57850">
    <property type="entry name" value="RING/U-box"/>
    <property type="match status" value="1"/>
</dbReference>
<evidence type="ECO:0000256" key="3">
    <source>
        <dbReference type="ARBA" id="ARBA00022833"/>
    </source>
</evidence>
<feature type="compositionally biased region" description="Polar residues" evidence="5">
    <location>
        <begin position="26"/>
        <end position="48"/>
    </location>
</feature>
<evidence type="ECO:0000313" key="8">
    <source>
        <dbReference type="Proteomes" id="UP001201163"/>
    </source>
</evidence>
<sequence>MSSEPDPRQEASSQQGDGVAAILSPDSMSLGSDANTSASLPLVGTSSLKAPGDKVASEGKRKQEDDSDTALDAVNTSGTRKKLKLEASDVLLLRPAEAVSGTEAAVESPANNAELPASLGLDDESAHTGSGTAVSTLPGVPPTPTAPSNPPSSPISLRSLSAPPTSPIVTSVTHEPRPLPPPTSLPPEPEPLHTYACPICFASPTNATLTPCGHIMCGECLFTAVGAAVARMGIASVAARCPVCRAPIPMWDGRGGGVIGLQPRVVITI</sequence>
<comment type="caution">
    <text evidence="7">The sequence shown here is derived from an EMBL/GenBank/DDBJ whole genome shotgun (WGS) entry which is preliminary data.</text>
</comment>
<dbReference type="EMBL" id="JAKELL010000013">
    <property type="protein sequence ID" value="KAH8995007.1"/>
    <property type="molecule type" value="Genomic_DNA"/>
</dbReference>
<dbReference type="Pfam" id="PF00097">
    <property type="entry name" value="zf-C3HC4"/>
    <property type="match status" value="1"/>
</dbReference>